<evidence type="ECO:0000256" key="1">
    <source>
        <dbReference type="SAM" id="Phobius"/>
    </source>
</evidence>
<proteinExistence type="predicted"/>
<gene>
    <name evidence="2" type="ORF">JOC48_003916</name>
</gene>
<protein>
    <submittedName>
        <fullName evidence="2">Membrane protein YczE</fullName>
    </submittedName>
</protein>
<feature type="transmembrane region" description="Helical" evidence="1">
    <location>
        <begin position="105"/>
        <end position="127"/>
    </location>
</feature>
<keyword evidence="1" id="KW-0812">Transmembrane</keyword>
<dbReference type="Pfam" id="PF19700">
    <property type="entry name" value="DUF6198"/>
    <property type="match status" value="1"/>
</dbReference>
<organism evidence="2 3">
    <name type="scientific">Aquibacillus albus</name>
    <dbReference type="NCBI Taxonomy" id="1168171"/>
    <lineage>
        <taxon>Bacteria</taxon>
        <taxon>Bacillati</taxon>
        <taxon>Bacillota</taxon>
        <taxon>Bacilli</taxon>
        <taxon>Bacillales</taxon>
        <taxon>Bacillaceae</taxon>
        <taxon>Aquibacillus</taxon>
    </lineage>
</organism>
<keyword evidence="1" id="KW-0472">Membrane</keyword>
<keyword evidence="1" id="KW-1133">Transmembrane helix</keyword>
<name>A0ABS2N5C4_9BACI</name>
<dbReference type="RefSeq" id="WP_204502003.1">
    <property type="nucleotide sequence ID" value="NZ_JAFBDR010000031.1"/>
</dbReference>
<dbReference type="InterPro" id="IPR038750">
    <property type="entry name" value="YczE/YyaS-like"/>
</dbReference>
<dbReference type="PANTHER" id="PTHR40078:SF1">
    <property type="entry name" value="INTEGRAL MEMBRANE PROTEIN"/>
    <property type="match status" value="1"/>
</dbReference>
<reference evidence="2 3" key="1">
    <citation type="submission" date="2021-01" db="EMBL/GenBank/DDBJ databases">
        <title>Genomic Encyclopedia of Type Strains, Phase IV (KMG-IV): sequencing the most valuable type-strain genomes for metagenomic binning, comparative biology and taxonomic classification.</title>
        <authorList>
            <person name="Goeker M."/>
        </authorList>
    </citation>
    <scope>NUCLEOTIDE SEQUENCE [LARGE SCALE GENOMIC DNA]</scope>
    <source>
        <strain evidence="2 3">DSM 23711</strain>
    </source>
</reference>
<accession>A0ABS2N5C4</accession>
<keyword evidence="3" id="KW-1185">Reference proteome</keyword>
<evidence type="ECO:0000313" key="3">
    <source>
        <dbReference type="Proteomes" id="UP001296943"/>
    </source>
</evidence>
<feature type="transmembrane region" description="Helical" evidence="1">
    <location>
        <begin position="163"/>
        <end position="191"/>
    </location>
</feature>
<dbReference type="PANTHER" id="PTHR40078">
    <property type="entry name" value="INTEGRAL MEMBRANE PROTEIN-RELATED"/>
    <property type="match status" value="1"/>
</dbReference>
<feature type="transmembrane region" description="Helical" evidence="1">
    <location>
        <begin position="73"/>
        <end position="93"/>
    </location>
</feature>
<comment type="caution">
    <text evidence="2">The sequence shown here is derived from an EMBL/GenBank/DDBJ whole genome shotgun (WGS) entry which is preliminary data.</text>
</comment>
<evidence type="ECO:0000313" key="2">
    <source>
        <dbReference type="EMBL" id="MBM7573354.1"/>
    </source>
</evidence>
<feature type="transmembrane region" description="Helical" evidence="1">
    <location>
        <begin position="48"/>
        <end position="67"/>
    </location>
</feature>
<dbReference type="EMBL" id="JAFBDR010000031">
    <property type="protein sequence ID" value="MBM7573354.1"/>
    <property type="molecule type" value="Genomic_DNA"/>
</dbReference>
<feature type="transmembrane region" description="Helical" evidence="1">
    <location>
        <begin position="6"/>
        <end position="27"/>
    </location>
</feature>
<dbReference type="Proteomes" id="UP001296943">
    <property type="component" value="Unassembled WGS sequence"/>
</dbReference>
<sequence>MMVKRMLMMVVGNFFIGVAVSLFRLSSFGTDPYTTMNLGISGFINMQFGIYQLIINIFLLGFVWLFGRSHIGSGTVVNMVCIGFIADFFVYLYGNMIDGTLTYSMRISIMLIAVLIAGIAVALYITADLGVAPYDAMALIIAKVTNDKVPFAWARIMTDVTCVVIGFSFGATVGIGTVITAFFTGPIVQFFKVHVAEPMLRSRSITDQKAAINVSKG</sequence>